<evidence type="ECO:0000313" key="2">
    <source>
        <dbReference type="EMBL" id="KAG0459977.1"/>
    </source>
</evidence>
<dbReference type="Proteomes" id="UP000639772">
    <property type="component" value="Chromosome 12"/>
</dbReference>
<dbReference type="EMBL" id="JADCNM010000012">
    <property type="protein sequence ID" value="KAG0459977.1"/>
    <property type="molecule type" value="Genomic_DNA"/>
</dbReference>
<dbReference type="AlphaFoldDB" id="A0A835PYT3"/>
<sequence length="164" mass="19182">MITPPSNRYVTGNILNVDSTLIHHTHDLFRHALKRTKEYRNKTRVAEMASKKRVPRYAQMNLLEKAPEVAKGVVRQVGRQEIIDKKRWNKIAKVTFNYHRNGGRPVDTDGRRYKRRHGGCSIGGDERYISDMIKSKKTPKNPEAKSRADRRRQEATKEEHFGRF</sequence>
<reference evidence="2 3" key="1">
    <citation type="journal article" date="2020" name="Nat. Food">
        <title>A phased Vanilla planifolia genome enables genetic improvement of flavour and production.</title>
        <authorList>
            <person name="Hasing T."/>
            <person name="Tang H."/>
            <person name="Brym M."/>
            <person name="Khazi F."/>
            <person name="Huang T."/>
            <person name="Chambers A.H."/>
        </authorList>
    </citation>
    <scope>NUCLEOTIDE SEQUENCE [LARGE SCALE GENOMIC DNA]</scope>
    <source>
        <tissue evidence="2">Leaf</tissue>
    </source>
</reference>
<evidence type="ECO:0000256" key="1">
    <source>
        <dbReference type="SAM" id="MobiDB-lite"/>
    </source>
</evidence>
<feature type="compositionally biased region" description="Basic and acidic residues" evidence="1">
    <location>
        <begin position="140"/>
        <end position="164"/>
    </location>
</feature>
<organism evidence="2 3">
    <name type="scientific">Vanilla planifolia</name>
    <name type="common">Vanilla</name>
    <dbReference type="NCBI Taxonomy" id="51239"/>
    <lineage>
        <taxon>Eukaryota</taxon>
        <taxon>Viridiplantae</taxon>
        <taxon>Streptophyta</taxon>
        <taxon>Embryophyta</taxon>
        <taxon>Tracheophyta</taxon>
        <taxon>Spermatophyta</taxon>
        <taxon>Magnoliopsida</taxon>
        <taxon>Liliopsida</taxon>
        <taxon>Asparagales</taxon>
        <taxon>Orchidaceae</taxon>
        <taxon>Vanilloideae</taxon>
        <taxon>Vanilleae</taxon>
        <taxon>Vanilla</taxon>
    </lineage>
</organism>
<evidence type="ECO:0000313" key="3">
    <source>
        <dbReference type="Proteomes" id="UP000639772"/>
    </source>
</evidence>
<comment type="caution">
    <text evidence="2">The sequence shown here is derived from an EMBL/GenBank/DDBJ whole genome shotgun (WGS) entry which is preliminary data.</text>
</comment>
<feature type="region of interest" description="Disordered" evidence="1">
    <location>
        <begin position="130"/>
        <end position="164"/>
    </location>
</feature>
<gene>
    <name evidence="2" type="ORF">HPP92_023105</name>
</gene>
<protein>
    <submittedName>
        <fullName evidence="2">Uncharacterized protein</fullName>
    </submittedName>
</protein>
<accession>A0A835PYT3</accession>
<proteinExistence type="predicted"/>
<name>A0A835PYT3_VANPL</name>